<reference evidence="1" key="1">
    <citation type="submission" date="2017-12" db="EMBL/GenBank/DDBJ databases">
        <title>Sequencing the genomes of 1000 Actinobacteria strains.</title>
        <authorList>
            <person name="Klenk H.-P."/>
        </authorList>
    </citation>
    <scope>NUCLEOTIDE SEQUENCE [LARGE SCALE GENOMIC DNA]</scope>
    <source>
        <strain evidence="1">DSM 44228</strain>
    </source>
</reference>
<dbReference type="InterPro" id="IPR037175">
    <property type="entry name" value="KFase_sf"/>
</dbReference>
<dbReference type="Proteomes" id="UP000233786">
    <property type="component" value="Unassembled WGS sequence"/>
</dbReference>
<dbReference type="PANTHER" id="PTHR34861:SF10">
    <property type="entry name" value="CYCLASE"/>
    <property type="match status" value="1"/>
</dbReference>
<organism evidence="1 2">
    <name type="scientific">Saccharopolyspora spinosa</name>
    <dbReference type="NCBI Taxonomy" id="60894"/>
    <lineage>
        <taxon>Bacteria</taxon>
        <taxon>Bacillati</taxon>
        <taxon>Actinomycetota</taxon>
        <taxon>Actinomycetes</taxon>
        <taxon>Pseudonocardiales</taxon>
        <taxon>Pseudonocardiaceae</taxon>
        <taxon>Saccharopolyspora</taxon>
    </lineage>
</organism>
<proteinExistence type="predicted"/>
<dbReference type="GO" id="GO:0019441">
    <property type="term" value="P:L-tryptophan catabolic process to kynurenine"/>
    <property type="evidence" value="ECO:0007669"/>
    <property type="project" value="InterPro"/>
</dbReference>
<dbReference type="Gene3D" id="3.50.30.50">
    <property type="entry name" value="Putative cyclase"/>
    <property type="match status" value="1"/>
</dbReference>
<dbReference type="Pfam" id="PF04199">
    <property type="entry name" value="Cyclase"/>
    <property type="match status" value="1"/>
</dbReference>
<dbReference type="InterPro" id="IPR007325">
    <property type="entry name" value="KFase/CYL"/>
</dbReference>
<dbReference type="GO" id="GO:0004061">
    <property type="term" value="F:arylformamidase activity"/>
    <property type="evidence" value="ECO:0007669"/>
    <property type="project" value="InterPro"/>
</dbReference>
<dbReference type="STRING" id="994479.GCA_000194155_01013"/>
<dbReference type="EMBL" id="PJNB01000001">
    <property type="protein sequence ID" value="PKW17466.1"/>
    <property type="molecule type" value="Genomic_DNA"/>
</dbReference>
<dbReference type="PANTHER" id="PTHR34861">
    <property type="match status" value="1"/>
</dbReference>
<evidence type="ECO:0000313" key="2">
    <source>
        <dbReference type="Proteomes" id="UP000233786"/>
    </source>
</evidence>
<keyword evidence="2" id="KW-1185">Reference proteome</keyword>
<dbReference type="AlphaFoldDB" id="A0A2N3Y3F6"/>
<gene>
    <name evidence="1" type="ORF">A8926_5434</name>
</gene>
<comment type="caution">
    <text evidence="1">The sequence shown here is derived from an EMBL/GenBank/DDBJ whole genome shotgun (WGS) entry which is preliminary data.</text>
</comment>
<dbReference type="OrthoDB" id="7067800at2"/>
<dbReference type="SUPFAM" id="SSF102198">
    <property type="entry name" value="Putative cyclase"/>
    <property type="match status" value="1"/>
</dbReference>
<accession>A0A2N3Y3F6</accession>
<sequence length="283" mass="30333">MNSWGTWGQEDERGALNRIDAEATLRGVATVRDGNALTLAIPISEKSVPFAGMRTPPLHMMVRDGGDYAAGKAETGGFGFSDDYLFVACHGTTHLDALSHVWQDGLMWNGFSANEVTSRGARRCGIEKTGPIVTRGVFLDFANSGSDVFGIDELTVALNSVGITLRSGDALLIRSGWLRRWREGHASTDTWPGLGAECAEWLDEQGVSLVGADNIAVEPFPSGVDEVQVPLHIALMRDRGVHFMELLDLEKLAESGRHEFLLVVSPLPIVGGVGSPVAPVAVL</sequence>
<protein>
    <submittedName>
        <fullName evidence="1">Kynurenine formamidase</fullName>
    </submittedName>
</protein>
<name>A0A2N3Y3F6_SACSN</name>
<evidence type="ECO:0000313" key="1">
    <source>
        <dbReference type="EMBL" id="PKW17466.1"/>
    </source>
</evidence>